<evidence type="ECO:0000313" key="2">
    <source>
        <dbReference type="Proteomes" id="UP000551709"/>
    </source>
</evidence>
<reference evidence="1" key="1">
    <citation type="journal article" date="2017" name="Syst. Appl. Microbiol.">
        <title>Soybeans inoculated with root zone soils of Canadian native legumes harbour diverse and novel Bradyrhizobium spp. that possess agricultural potential.</title>
        <authorList>
            <person name="Bromfield E.S.P."/>
            <person name="Cloutier S."/>
            <person name="Tambong J.T."/>
            <person name="Tran Thi T.V."/>
        </authorList>
    </citation>
    <scope>NUCLEOTIDE SEQUENCE</scope>
    <source>
        <strain evidence="1">1S5</strain>
    </source>
</reference>
<accession>A0A8T5VV24</accession>
<dbReference type="Proteomes" id="UP000551709">
    <property type="component" value="Chromosome"/>
</dbReference>
<reference evidence="1" key="2">
    <citation type="submission" date="2022-04" db="EMBL/GenBank/DDBJ databases">
        <authorList>
            <person name="Bromfield E.S.P."/>
            <person name="Cloutier S."/>
        </authorList>
    </citation>
    <scope>NUCLEOTIDE SEQUENCE</scope>
    <source>
        <strain evidence="1">1S5</strain>
    </source>
</reference>
<sequence>MTAATYNRGMAPRYRKSSGKPPSAKDESSCLKIKIRGKDNAPLGMDELREGLIEAARKMREYEAGYRAKFTTIYLTMVDENGQPVRINDANELTIYPYRSAADEHGV</sequence>
<protein>
    <submittedName>
        <fullName evidence="1">Uncharacterized protein</fullName>
    </submittedName>
</protein>
<dbReference type="AlphaFoldDB" id="A0A8T5VV24"/>
<dbReference type="EMBL" id="CP096255">
    <property type="protein sequence ID" value="UPT88510.1"/>
    <property type="molecule type" value="Genomic_DNA"/>
</dbReference>
<evidence type="ECO:0000313" key="1">
    <source>
        <dbReference type="EMBL" id="UPT88510.1"/>
    </source>
</evidence>
<gene>
    <name evidence="1" type="ORF">HAP41_0000005310</name>
</gene>
<name>A0A8T5VV24_9BRAD</name>
<proteinExistence type="predicted"/>
<dbReference type="RefSeq" id="WP_224580959.1">
    <property type="nucleotide sequence ID" value="NZ_CP096255.1"/>
</dbReference>
<organism evidence="1 2">
    <name type="scientific">Bradyrhizobium barranii subsp. apii</name>
    <dbReference type="NCBI Taxonomy" id="2819348"/>
    <lineage>
        <taxon>Bacteria</taxon>
        <taxon>Pseudomonadati</taxon>
        <taxon>Pseudomonadota</taxon>
        <taxon>Alphaproteobacteria</taxon>
        <taxon>Hyphomicrobiales</taxon>
        <taxon>Nitrobacteraceae</taxon>
        <taxon>Bradyrhizobium</taxon>
        <taxon>Bradyrhizobium barranii</taxon>
    </lineage>
</organism>